<evidence type="ECO:0000313" key="5">
    <source>
        <dbReference type="Proteomes" id="UP000822369"/>
    </source>
</evidence>
<evidence type="ECO:0000313" key="4">
    <source>
        <dbReference type="EMBL" id="KAF7214981.1"/>
    </source>
</evidence>
<evidence type="ECO:0000256" key="1">
    <source>
        <dbReference type="ARBA" id="ARBA00009613"/>
    </source>
</evidence>
<dbReference type="OrthoDB" id="1510206at2759"/>
<reference evidence="4" key="1">
    <citation type="submission" date="2020-03" db="EMBL/GenBank/DDBJ databases">
        <title>Intra-Species Differences in Population Size shape Life History and Genome Evolution.</title>
        <authorList>
            <person name="Willemsen D."/>
            <person name="Cui R."/>
            <person name="Valenzano D.R."/>
        </authorList>
    </citation>
    <scope>NUCLEOTIDE SEQUENCE</scope>
    <source>
        <strain evidence="4">GRZ</strain>
        <tissue evidence="4">Whole</tissue>
    </source>
</reference>
<dbReference type="Gene3D" id="3.90.110.10">
    <property type="entry name" value="Lactate dehydrogenase/glycoside hydrolase, family 4, C-terminal"/>
    <property type="match status" value="1"/>
</dbReference>
<accession>A0A9D2Y6A9</accession>
<dbReference type="FunFam" id="3.40.50.720:FF:000144">
    <property type="entry name" value="Malate dehydrogenase [NADP]"/>
    <property type="match status" value="1"/>
</dbReference>
<dbReference type="AlphaFoldDB" id="A0A9D2Y6A9"/>
<dbReference type="GO" id="GO:0016615">
    <property type="term" value="F:malate dehydrogenase activity"/>
    <property type="evidence" value="ECO:0007669"/>
    <property type="project" value="InterPro"/>
</dbReference>
<keyword evidence="2" id="KW-0560">Oxidoreductase</keyword>
<dbReference type="InterPro" id="IPR015955">
    <property type="entry name" value="Lactate_DH/Glyco_Ohase_4_C"/>
</dbReference>
<dbReference type="InterPro" id="IPR036291">
    <property type="entry name" value="NAD(P)-bd_dom_sf"/>
</dbReference>
<protein>
    <submittedName>
        <fullName evidence="4">Transcript variant X1</fullName>
    </submittedName>
</protein>
<dbReference type="EMBL" id="JAAVVJ010000009">
    <property type="protein sequence ID" value="KAF7214981.1"/>
    <property type="molecule type" value="Genomic_DNA"/>
</dbReference>
<evidence type="ECO:0000256" key="2">
    <source>
        <dbReference type="ARBA" id="ARBA00023002"/>
    </source>
</evidence>
<comment type="caution">
    <text evidence="4">The sequence shown here is derived from an EMBL/GenBank/DDBJ whole genome shotgun (WGS) entry which is preliminary data.</text>
</comment>
<dbReference type="SUPFAM" id="SSF51735">
    <property type="entry name" value="NAD(P)-binding Rossmann-fold domains"/>
    <property type="match status" value="1"/>
</dbReference>
<dbReference type="PANTHER" id="PTHR23382">
    <property type="entry name" value="MALATE DEHYDROGENASE"/>
    <property type="match status" value="1"/>
</dbReference>
<comment type="similarity">
    <text evidence="1">Belongs to the LDH/MDH superfamily. MDH type 2 family.</text>
</comment>
<dbReference type="GO" id="GO:0006108">
    <property type="term" value="P:malate metabolic process"/>
    <property type="evidence" value="ECO:0007669"/>
    <property type="project" value="InterPro"/>
</dbReference>
<name>A0A9D2Y6A9_NOTFU</name>
<dbReference type="InterPro" id="IPR022383">
    <property type="entry name" value="Lactate/malate_DH_C"/>
</dbReference>
<dbReference type="KEGG" id="nfu:107381101"/>
<dbReference type="Pfam" id="PF02866">
    <property type="entry name" value="Ldh_1_C"/>
    <property type="match status" value="1"/>
</dbReference>
<gene>
    <name evidence="4" type="primary">mdh1b</name>
    <name evidence="4" type="ORF">G4P62_006915</name>
</gene>
<dbReference type="Proteomes" id="UP000822369">
    <property type="component" value="Chromosome 9"/>
</dbReference>
<dbReference type="GO" id="GO:0016616">
    <property type="term" value="F:oxidoreductase activity, acting on the CH-OH group of donors, NAD or NADP as acceptor"/>
    <property type="evidence" value="ECO:0007669"/>
    <property type="project" value="InterPro"/>
</dbReference>
<organism evidence="4 5">
    <name type="scientific">Nothobranchius furzeri</name>
    <name type="common">Turquoise killifish</name>
    <dbReference type="NCBI Taxonomy" id="105023"/>
    <lineage>
        <taxon>Eukaryota</taxon>
        <taxon>Metazoa</taxon>
        <taxon>Chordata</taxon>
        <taxon>Craniata</taxon>
        <taxon>Vertebrata</taxon>
        <taxon>Euteleostomi</taxon>
        <taxon>Actinopterygii</taxon>
        <taxon>Neopterygii</taxon>
        <taxon>Teleostei</taxon>
        <taxon>Neoteleostei</taxon>
        <taxon>Acanthomorphata</taxon>
        <taxon>Ovalentaria</taxon>
        <taxon>Atherinomorphae</taxon>
        <taxon>Cyprinodontiformes</taxon>
        <taxon>Nothobranchiidae</taxon>
        <taxon>Nothobranchius</taxon>
    </lineage>
</organism>
<dbReference type="SUPFAM" id="SSF56327">
    <property type="entry name" value="LDH C-terminal domain-like"/>
    <property type="match status" value="1"/>
</dbReference>
<evidence type="ECO:0000259" key="3">
    <source>
        <dbReference type="Pfam" id="PF02866"/>
    </source>
</evidence>
<proteinExistence type="inferred from homology"/>
<sequence>MARFVLAGKADCPYYAQAELLADELQRSLPDFRVHKIPILPGQWKEWLESTCQTNGWVHEDSPLVWRELTERGGKGTLLGGFSDFMKHCQDYYGATSDMSTDTMIKIAAVNLETQMSLIAEERRTSLLHLHVWITGALNPTSQILIPHLLSVEVFPKVTAVHLHLLDLDGTEEAMQELRINTEDLALNLLYRVTVHRDLEQAFHKANVIILLDDLSTDGEENDEKVKEASVRYRAYGQLIDQCADKQVKVIVSGDAFASLRCSLLAKTAHSIDSQQFVAMATQLEDAARAIIAKEMKVRPSDVADVFVWGNISGEFFIDLQRAKVFNYRGTISGPAFFSQSVLQILSNREWLERDLKQQVRHRRAAVASKTGRFTAVSTTHGILRLLKAWLGLSSPEENLSAGVLCSGTFGLPDGLVLSVPVRFTDGQWLMLPDAIDDEIKERLQLCVNELHQVCFIP</sequence>
<dbReference type="InterPro" id="IPR010945">
    <property type="entry name" value="Malate_DH_type2"/>
</dbReference>
<feature type="domain" description="Lactate/malate dehydrogenase C-terminal" evidence="3">
    <location>
        <begin position="288"/>
        <end position="453"/>
    </location>
</feature>
<dbReference type="Gene3D" id="3.40.50.720">
    <property type="entry name" value="NAD(P)-binding Rossmann-like Domain"/>
    <property type="match status" value="1"/>
</dbReference>